<keyword evidence="2" id="KW-1003">Cell membrane</keyword>
<evidence type="ECO:0000313" key="8">
    <source>
        <dbReference type="Proteomes" id="UP000808388"/>
    </source>
</evidence>
<feature type="transmembrane region" description="Helical" evidence="6">
    <location>
        <begin position="393"/>
        <end position="414"/>
    </location>
</feature>
<evidence type="ECO:0000256" key="3">
    <source>
        <dbReference type="ARBA" id="ARBA00022692"/>
    </source>
</evidence>
<feature type="transmembrane region" description="Helical" evidence="6">
    <location>
        <begin position="21"/>
        <end position="43"/>
    </location>
</feature>
<feature type="transmembrane region" description="Helical" evidence="6">
    <location>
        <begin position="84"/>
        <end position="112"/>
    </location>
</feature>
<organism evidence="7 8">
    <name type="scientific">Candidatus Sungiibacteriota bacterium</name>
    <dbReference type="NCBI Taxonomy" id="2750080"/>
    <lineage>
        <taxon>Bacteria</taxon>
        <taxon>Candidatus Sungiibacteriota</taxon>
    </lineage>
</organism>
<feature type="transmembrane region" description="Helical" evidence="6">
    <location>
        <begin position="335"/>
        <end position="356"/>
    </location>
</feature>
<keyword evidence="4 6" id="KW-1133">Transmembrane helix</keyword>
<reference evidence="7" key="1">
    <citation type="submission" date="2020-07" db="EMBL/GenBank/DDBJ databases">
        <title>Huge and variable diversity of episymbiotic CPR bacteria and DPANN archaea in groundwater ecosystems.</title>
        <authorList>
            <person name="He C.Y."/>
            <person name="Keren R."/>
            <person name="Whittaker M."/>
            <person name="Farag I.F."/>
            <person name="Doudna J."/>
            <person name="Cate J.H.D."/>
            <person name="Banfield J.F."/>
        </authorList>
    </citation>
    <scope>NUCLEOTIDE SEQUENCE</scope>
    <source>
        <strain evidence="7">NC_groundwater_972_Pr1_S-0.2um_49_27</strain>
    </source>
</reference>
<feature type="transmembrane region" description="Helical" evidence="6">
    <location>
        <begin position="118"/>
        <end position="137"/>
    </location>
</feature>
<evidence type="ECO:0000256" key="5">
    <source>
        <dbReference type="ARBA" id="ARBA00023136"/>
    </source>
</evidence>
<evidence type="ECO:0000256" key="2">
    <source>
        <dbReference type="ARBA" id="ARBA00022475"/>
    </source>
</evidence>
<dbReference type="AlphaFoldDB" id="A0A9D6LPD4"/>
<feature type="transmembrane region" description="Helical" evidence="6">
    <location>
        <begin position="368"/>
        <end position="387"/>
    </location>
</feature>
<feature type="transmembrane region" description="Helical" evidence="6">
    <location>
        <begin position="49"/>
        <end position="72"/>
    </location>
</feature>
<dbReference type="Pfam" id="PF13440">
    <property type="entry name" value="Polysacc_synt_3"/>
    <property type="match status" value="1"/>
</dbReference>
<feature type="transmembrane region" description="Helical" evidence="6">
    <location>
        <begin position="158"/>
        <end position="178"/>
    </location>
</feature>
<comment type="caution">
    <text evidence="7">The sequence shown here is derived from an EMBL/GenBank/DDBJ whole genome shotgun (WGS) entry which is preliminary data.</text>
</comment>
<evidence type="ECO:0000256" key="6">
    <source>
        <dbReference type="SAM" id="Phobius"/>
    </source>
</evidence>
<keyword evidence="5 6" id="KW-0472">Membrane</keyword>
<gene>
    <name evidence="7" type="ORF">HY220_00475</name>
</gene>
<dbReference type="PANTHER" id="PTHR30250:SF11">
    <property type="entry name" value="O-ANTIGEN TRANSPORTER-RELATED"/>
    <property type="match status" value="1"/>
</dbReference>
<name>A0A9D6LPD4_9BACT</name>
<dbReference type="PANTHER" id="PTHR30250">
    <property type="entry name" value="PST FAMILY PREDICTED COLANIC ACID TRANSPORTER"/>
    <property type="match status" value="1"/>
</dbReference>
<protein>
    <submittedName>
        <fullName evidence="7">Oligosaccharide flippase family protein</fullName>
    </submittedName>
</protein>
<comment type="subcellular location">
    <subcellularLocation>
        <location evidence="1">Cell membrane</location>
        <topology evidence="1">Multi-pass membrane protein</topology>
    </subcellularLocation>
</comment>
<proteinExistence type="predicted"/>
<dbReference type="Proteomes" id="UP000808388">
    <property type="component" value="Unassembled WGS sequence"/>
</dbReference>
<keyword evidence="3 6" id="KW-0812">Transmembrane</keyword>
<evidence type="ECO:0000256" key="4">
    <source>
        <dbReference type="ARBA" id="ARBA00022989"/>
    </source>
</evidence>
<dbReference type="EMBL" id="JACQCQ010000002">
    <property type="protein sequence ID" value="MBI3627213.1"/>
    <property type="molecule type" value="Genomic_DNA"/>
</dbReference>
<feature type="transmembrane region" description="Helical" evidence="6">
    <location>
        <begin position="302"/>
        <end position="329"/>
    </location>
</feature>
<evidence type="ECO:0000256" key="1">
    <source>
        <dbReference type="ARBA" id="ARBA00004651"/>
    </source>
</evidence>
<evidence type="ECO:0000313" key="7">
    <source>
        <dbReference type="EMBL" id="MBI3627213.1"/>
    </source>
</evidence>
<feature type="transmembrane region" description="Helical" evidence="6">
    <location>
        <begin position="184"/>
        <end position="204"/>
    </location>
</feature>
<accession>A0A9D6LPD4</accession>
<dbReference type="GO" id="GO:0005886">
    <property type="term" value="C:plasma membrane"/>
    <property type="evidence" value="ECO:0007669"/>
    <property type="project" value="UniProtKB-SubCell"/>
</dbReference>
<sequence>MVLDKKSFSRNVAEAFAWSSAGSWIIRVVGIFTTVLVLAQFSLRDYGTYQLVLAAWGLLFSFSLQGVDQIVVAEGARITGKDEYAAVLLGQGYFLFKLFSSAILFTLLYLGAHILSGWYSLDIVSLLKVLSLSFIAVPFERLINYHLARHLKFFQTSLYTVLEEVSKFVLIAVVLLLFHFRIGAVLAATALSAIGTMIVFIPIVPRKYFYFSRHSLSSLFHLIIVRHGKWNIFQKYIRQTEKNIRPIFVEYFIGREGVALFSVAEKLFNTFADLFPISDVLTPILSTELENRARLQRTLERVFKYTFPLLAIISTVVALVAPFILAYAFPQYIPALSLFNILLFYIPFLGLGYTLTSLYFSQREQKEAFYLILIRFGLYVVTAPLLLKTLGLWGVAIEYSATLIFFDILRYWSLVRIHPELTMRFGHLFSVDGYDRAVLLKIKSRLLRRFSP</sequence>
<dbReference type="InterPro" id="IPR050833">
    <property type="entry name" value="Poly_Biosynth_Transport"/>
</dbReference>